<dbReference type="PROSITE" id="PS50174">
    <property type="entry name" value="G_PATCH"/>
    <property type="match status" value="1"/>
</dbReference>
<feature type="compositionally biased region" description="Low complexity" evidence="1">
    <location>
        <begin position="263"/>
        <end position="279"/>
    </location>
</feature>
<feature type="region of interest" description="Disordered" evidence="1">
    <location>
        <begin position="19"/>
        <end position="71"/>
    </location>
</feature>
<dbReference type="SMART" id="SM01173">
    <property type="entry name" value="DUF4187"/>
    <property type="match status" value="1"/>
</dbReference>
<protein>
    <recommendedName>
        <fullName evidence="2">G-patch domain-containing protein</fullName>
    </recommendedName>
</protein>
<feature type="domain" description="G-patch" evidence="2">
    <location>
        <begin position="70"/>
        <end position="124"/>
    </location>
</feature>
<feature type="compositionally biased region" description="Basic and acidic residues" evidence="1">
    <location>
        <begin position="45"/>
        <end position="69"/>
    </location>
</feature>
<dbReference type="Pfam" id="PF13821">
    <property type="entry name" value="DUF4187"/>
    <property type="match status" value="1"/>
</dbReference>
<dbReference type="Proteomes" id="UP001233271">
    <property type="component" value="Chromosome 4"/>
</dbReference>
<organism evidence="3 4">
    <name type="scientific">Cutaneotrichosporon cavernicola</name>
    <dbReference type="NCBI Taxonomy" id="279322"/>
    <lineage>
        <taxon>Eukaryota</taxon>
        <taxon>Fungi</taxon>
        <taxon>Dikarya</taxon>
        <taxon>Basidiomycota</taxon>
        <taxon>Agaricomycotina</taxon>
        <taxon>Tremellomycetes</taxon>
        <taxon>Trichosporonales</taxon>
        <taxon>Trichosporonaceae</taxon>
        <taxon>Cutaneotrichosporon</taxon>
    </lineage>
</organism>
<dbReference type="KEGG" id="ccac:CcaHIS019_0410930"/>
<dbReference type="EMBL" id="AP028215">
    <property type="protein sequence ID" value="BEI92273.1"/>
    <property type="molecule type" value="Genomic_DNA"/>
</dbReference>
<proteinExistence type="predicted"/>
<name>A0AA48L5F1_9TREE</name>
<evidence type="ECO:0000259" key="2">
    <source>
        <dbReference type="PROSITE" id="PS50174"/>
    </source>
</evidence>
<feature type="region of interest" description="Disordered" evidence="1">
    <location>
        <begin position="248"/>
        <end position="280"/>
    </location>
</feature>
<evidence type="ECO:0000313" key="3">
    <source>
        <dbReference type="EMBL" id="BEI92273.1"/>
    </source>
</evidence>
<evidence type="ECO:0000313" key="4">
    <source>
        <dbReference type="Proteomes" id="UP001233271"/>
    </source>
</evidence>
<accession>A0AA48L5F1</accession>
<dbReference type="PANTHER" id="PTHR21032">
    <property type="entry name" value="G PATCH DOMAIN-CONTAINING PROTEIN 11"/>
    <property type="match status" value="1"/>
</dbReference>
<dbReference type="GO" id="GO:0003676">
    <property type="term" value="F:nucleic acid binding"/>
    <property type="evidence" value="ECO:0007669"/>
    <property type="project" value="InterPro"/>
</dbReference>
<sequence length="397" mass="42766">MSDSEDDFMSDKYLVETSVESTYSSRRRRAAASGAAKAKANETLPLREREAAARREGLNRSLFEGEKKGGQAKAMDLMQKMGWSVGEGLGRRRSASPERAPSHPTGNVDREREGGRAGIGAGRGIGASAVGATTASAGIGAPSLVEPIRISMWAGRRGLAARSPSPPPPPKRGEMSDARARLLDEEGGKYRGRWGAEAGARDAERKEEKARELLIEMDGAKSIKFHPLHASRDPEALPKPLLRLLYPETSVSPGSSPAPAPSTAPTARAESAAQSARAGIRNNVNKAEALRDQMRRDMLTELGEGSEDSIRFGVPIHRDEVKAEAAADAVEEAAVDWESMVRGTRRVLAMSADEHLAYLVSQLRNEHMFCFWCGSKYSSFAEMDGPGGCPGEEEDDH</sequence>
<keyword evidence="4" id="KW-1185">Reference proteome</keyword>
<dbReference type="InterPro" id="IPR000467">
    <property type="entry name" value="G_patch_dom"/>
</dbReference>
<dbReference type="Pfam" id="PF01585">
    <property type="entry name" value="G-patch"/>
    <property type="match status" value="1"/>
</dbReference>
<feature type="region of interest" description="Disordered" evidence="1">
    <location>
        <begin position="88"/>
        <end position="121"/>
    </location>
</feature>
<dbReference type="GO" id="GO:0000776">
    <property type="term" value="C:kinetochore"/>
    <property type="evidence" value="ECO:0007669"/>
    <property type="project" value="TreeGrafter"/>
</dbReference>
<evidence type="ECO:0000256" key="1">
    <source>
        <dbReference type="SAM" id="MobiDB-lite"/>
    </source>
</evidence>
<dbReference type="AlphaFoldDB" id="A0AA48L5F1"/>
<dbReference type="PANTHER" id="PTHR21032:SF0">
    <property type="entry name" value="G PATCH DOMAIN-CONTAINING PROTEIN 11"/>
    <property type="match status" value="1"/>
</dbReference>
<dbReference type="GeneID" id="85496143"/>
<reference evidence="3" key="1">
    <citation type="journal article" date="2023" name="BMC Genomics">
        <title>Chromosome-level genome assemblies of Cutaneotrichosporon spp. (Trichosporonales, Basidiomycota) reveal imbalanced evolution between nucleotide sequences and chromosome synteny.</title>
        <authorList>
            <person name="Kobayashi Y."/>
            <person name="Kayamori A."/>
            <person name="Aoki K."/>
            <person name="Shiwa Y."/>
            <person name="Matsutani M."/>
            <person name="Fujita N."/>
            <person name="Sugita T."/>
            <person name="Iwasaki W."/>
            <person name="Tanaka N."/>
            <person name="Takashima M."/>
        </authorList>
    </citation>
    <scope>NUCLEOTIDE SEQUENCE</scope>
    <source>
        <strain evidence="3">HIS019</strain>
    </source>
</reference>
<dbReference type="InterPro" id="IPR039249">
    <property type="entry name" value="GPATCH11"/>
</dbReference>
<dbReference type="RefSeq" id="XP_060457538.1">
    <property type="nucleotide sequence ID" value="XM_060601000.1"/>
</dbReference>
<dbReference type="InterPro" id="IPR025239">
    <property type="entry name" value="DUF4187"/>
</dbReference>
<gene>
    <name evidence="3" type="ORF">CcaverHIS019_0410930</name>
</gene>